<reference evidence="2 3" key="1">
    <citation type="submission" date="2024-04" db="EMBL/GenBank/DDBJ databases">
        <title>Tritrichomonas musculus Genome.</title>
        <authorList>
            <person name="Alves-Ferreira E."/>
            <person name="Grigg M."/>
            <person name="Lorenzi H."/>
            <person name="Galac M."/>
        </authorList>
    </citation>
    <scope>NUCLEOTIDE SEQUENCE [LARGE SCALE GENOMIC DNA]</scope>
    <source>
        <strain evidence="2 3">EAF2021</strain>
    </source>
</reference>
<feature type="region of interest" description="Disordered" evidence="1">
    <location>
        <begin position="1"/>
        <end position="85"/>
    </location>
</feature>
<evidence type="ECO:0000256" key="1">
    <source>
        <dbReference type="SAM" id="MobiDB-lite"/>
    </source>
</evidence>
<dbReference type="EMBL" id="JAPFFF010000018">
    <property type="protein sequence ID" value="KAK8860453.1"/>
    <property type="molecule type" value="Genomic_DNA"/>
</dbReference>
<protein>
    <submittedName>
        <fullName evidence="2">Uncharacterized protein</fullName>
    </submittedName>
</protein>
<feature type="compositionally biased region" description="Basic and acidic residues" evidence="1">
    <location>
        <begin position="66"/>
        <end position="77"/>
    </location>
</feature>
<comment type="caution">
    <text evidence="2">The sequence shown here is derived from an EMBL/GenBank/DDBJ whole genome shotgun (WGS) entry which is preliminary data.</text>
</comment>
<keyword evidence="3" id="KW-1185">Reference proteome</keyword>
<evidence type="ECO:0000313" key="2">
    <source>
        <dbReference type="EMBL" id="KAK8860453.1"/>
    </source>
</evidence>
<evidence type="ECO:0000313" key="3">
    <source>
        <dbReference type="Proteomes" id="UP001470230"/>
    </source>
</evidence>
<accession>A0ABR2IBQ7</accession>
<dbReference type="Proteomes" id="UP001470230">
    <property type="component" value="Unassembled WGS sequence"/>
</dbReference>
<feature type="compositionally biased region" description="Low complexity" evidence="1">
    <location>
        <begin position="113"/>
        <end position="137"/>
    </location>
</feature>
<feature type="region of interest" description="Disordered" evidence="1">
    <location>
        <begin position="98"/>
        <end position="168"/>
    </location>
</feature>
<name>A0ABR2IBQ7_9EUKA</name>
<sequence>MKKFKFNISSSSNEDLHDSDASDDEIPDLNVSSRIKITEPPTINFEQLRNKHSESYLSDKNQQNTEKSKEKEKESVKGKNTYKSYLAQRTKELLKAFSSDNEEETSKIAKNINNDNQDTSKSTTTSSSDENNDNLDSAASESNEKEISDYDPNVQSNKEIEKPNENSKLFRPVVKMRLTAPDIPIGRRQQKLINSIKKIYDFFDHKISYESIIYAIHDHAGNLKEAISTLNKYPNKYNNFSLHNMPSNADQAVINNYLRIFS</sequence>
<feature type="compositionally biased region" description="Polar residues" evidence="1">
    <location>
        <begin position="55"/>
        <end position="65"/>
    </location>
</feature>
<gene>
    <name evidence="2" type="ORF">M9Y10_012118</name>
</gene>
<organism evidence="2 3">
    <name type="scientific">Tritrichomonas musculus</name>
    <dbReference type="NCBI Taxonomy" id="1915356"/>
    <lineage>
        <taxon>Eukaryota</taxon>
        <taxon>Metamonada</taxon>
        <taxon>Parabasalia</taxon>
        <taxon>Tritrichomonadida</taxon>
        <taxon>Tritrichomonadidae</taxon>
        <taxon>Tritrichomonas</taxon>
    </lineage>
</organism>
<proteinExistence type="predicted"/>